<dbReference type="EMBL" id="JANKHO010000366">
    <property type="protein sequence ID" value="KAJ3510851.1"/>
    <property type="molecule type" value="Genomic_DNA"/>
</dbReference>
<proteinExistence type="predicted"/>
<comment type="caution">
    <text evidence="1">The sequence shown here is derived from an EMBL/GenBank/DDBJ whole genome shotgun (WGS) entry which is preliminary data.</text>
</comment>
<dbReference type="OrthoDB" id="10455529at2759"/>
<gene>
    <name evidence="1" type="ORF">NLJ89_g4439</name>
</gene>
<dbReference type="AlphaFoldDB" id="A0A9W8K3A9"/>
<evidence type="ECO:0000313" key="1">
    <source>
        <dbReference type="EMBL" id="KAJ3510851.1"/>
    </source>
</evidence>
<keyword evidence="2" id="KW-1185">Reference proteome</keyword>
<name>A0A9W8K3A9_9AGAR</name>
<dbReference type="Proteomes" id="UP001148786">
    <property type="component" value="Unassembled WGS sequence"/>
</dbReference>
<accession>A0A9W8K3A9</accession>
<organism evidence="1 2">
    <name type="scientific">Agrocybe chaxingu</name>
    <dbReference type="NCBI Taxonomy" id="84603"/>
    <lineage>
        <taxon>Eukaryota</taxon>
        <taxon>Fungi</taxon>
        <taxon>Dikarya</taxon>
        <taxon>Basidiomycota</taxon>
        <taxon>Agaricomycotina</taxon>
        <taxon>Agaricomycetes</taxon>
        <taxon>Agaricomycetidae</taxon>
        <taxon>Agaricales</taxon>
        <taxon>Agaricineae</taxon>
        <taxon>Strophariaceae</taxon>
        <taxon>Agrocybe</taxon>
    </lineage>
</organism>
<reference evidence="1" key="1">
    <citation type="submission" date="2022-07" db="EMBL/GenBank/DDBJ databases">
        <title>Genome Sequence of Agrocybe chaxingu.</title>
        <authorList>
            <person name="Buettner E."/>
        </authorList>
    </citation>
    <scope>NUCLEOTIDE SEQUENCE</scope>
    <source>
        <strain evidence="1">MP-N11</strain>
    </source>
</reference>
<evidence type="ECO:0000313" key="2">
    <source>
        <dbReference type="Proteomes" id="UP001148786"/>
    </source>
</evidence>
<sequence>MLSLKNYIWPMQHPFTNLTHLYLDNGLQDCLTLKEAMAMIQSLFSSLQVLHLDPTASPRVDILDDPPDSLWETRTVVCSLRHIEVIDISPSQPGFYGSIPFFFLHNLLVPCLRTLIWDVGITPDLDEKIDLPGPDTIRFIPTEHVAHIKNMVGCATRTQCYVKTGATLFFDPQVVQIEELDIWGQLTPEVEVIALPLSDYAYFGFLQFYISVKTLHLAEIQPVKILAALELGYKWEYDEFDDETEAVTIYPQLEALTVYTGSVDMNTPAERSYISAELKERGLEELNFSDSQSGRSDVFVQSRAASRAGSDVRPTYTVCFKMGNLDGLVFDEMPPYL</sequence>
<protein>
    <submittedName>
        <fullName evidence="1">Uncharacterized protein</fullName>
    </submittedName>
</protein>